<sequence length="117" mass="13602">MEKIKISELEKDDVVLVEGNYTVNTVEDILNDLELYKDKEIYTTTTIYAKFDAKEILEAAIEDEQCNGMYDDWDYNIKADITEEDISELQVIFDRILARHPGANFAYEPDQLIEIDV</sequence>
<accession>A0A318XR49</accession>
<protein>
    <submittedName>
        <fullName evidence="1">Uncharacterized protein</fullName>
    </submittedName>
</protein>
<evidence type="ECO:0000313" key="1">
    <source>
        <dbReference type="EMBL" id="PYG88482.1"/>
    </source>
</evidence>
<comment type="caution">
    <text evidence="1">The sequence shown here is derived from an EMBL/GenBank/DDBJ whole genome shotgun (WGS) entry which is preliminary data.</text>
</comment>
<keyword evidence="2" id="KW-1185">Reference proteome</keyword>
<dbReference type="AlphaFoldDB" id="A0A318XR49"/>
<gene>
    <name evidence="1" type="ORF">LY28_01331</name>
</gene>
<dbReference type="OrthoDB" id="2086576at2"/>
<name>A0A318XR49_9FIRM</name>
<organism evidence="1 2">
    <name type="scientific">Ruminiclostridium sufflavum DSM 19573</name>
    <dbReference type="NCBI Taxonomy" id="1121337"/>
    <lineage>
        <taxon>Bacteria</taxon>
        <taxon>Bacillati</taxon>
        <taxon>Bacillota</taxon>
        <taxon>Clostridia</taxon>
        <taxon>Eubacteriales</taxon>
        <taxon>Oscillospiraceae</taxon>
        <taxon>Ruminiclostridium</taxon>
    </lineage>
</organism>
<reference evidence="1 2" key="1">
    <citation type="submission" date="2018-06" db="EMBL/GenBank/DDBJ databases">
        <title>Genomic Encyclopedia of Type Strains, Phase I: the one thousand microbial genomes (KMG-I) project.</title>
        <authorList>
            <person name="Kyrpides N."/>
        </authorList>
    </citation>
    <scope>NUCLEOTIDE SEQUENCE [LARGE SCALE GENOMIC DNA]</scope>
    <source>
        <strain evidence="1 2">DSM 19573</strain>
    </source>
</reference>
<dbReference type="Proteomes" id="UP000248132">
    <property type="component" value="Unassembled WGS sequence"/>
</dbReference>
<evidence type="ECO:0000313" key="2">
    <source>
        <dbReference type="Proteomes" id="UP000248132"/>
    </source>
</evidence>
<dbReference type="EMBL" id="QKMR01000006">
    <property type="protein sequence ID" value="PYG88482.1"/>
    <property type="molecule type" value="Genomic_DNA"/>
</dbReference>
<dbReference type="RefSeq" id="WP_110461382.1">
    <property type="nucleotide sequence ID" value="NZ_QKMR01000006.1"/>
</dbReference>
<proteinExistence type="predicted"/>